<evidence type="ECO:0000256" key="5">
    <source>
        <dbReference type="ARBA" id="ARBA00023295"/>
    </source>
</evidence>
<dbReference type="HAMAP" id="MF_04110">
    <property type="entry name" value="ENDOLYSIN_T4"/>
    <property type="match status" value="1"/>
</dbReference>
<dbReference type="PANTHER" id="PTHR38107">
    <property type="match status" value="1"/>
</dbReference>
<keyword evidence="4 6" id="KW-0378">Hydrolase</keyword>
<proteinExistence type="inferred from homology"/>
<dbReference type="InterPro" id="IPR051018">
    <property type="entry name" value="Bacteriophage_GH24"/>
</dbReference>
<dbReference type="InterPro" id="IPR023347">
    <property type="entry name" value="Lysozyme_dom_sf"/>
</dbReference>
<evidence type="ECO:0000313" key="7">
    <source>
        <dbReference type="EMBL" id="SUC18913.1"/>
    </source>
</evidence>
<reference evidence="7 8" key="1">
    <citation type="submission" date="2018-06" db="EMBL/GenBank/DDBJ databases">
        <authorList>
            <consortium name="Pathogen Informatics"/>
            <person name="Doyle S."/>
        </authorList>
    </citation>
    <scope>NUCLEOTIDE SEQUENCE [LARGE SCALE GENOMIC DNA]</scope>
    <source>
        <strain evidence="7 8">NCTC11938</strain>
    </source>
</reference>
<gene>
    <name evidence="7" type="ORF">NCTC11938_00960</name>
</gene>
<evidence type="ECO:0000256" key="2">
    <source>
        <dbReference type="ARBA" id="ARBA00022529"/>
    </source>
</evidence>
<dbReference type="AlphaFoldDB" id="A0A379FFZ8"/>
<dbReference type="InterPro" id="IPR034690">
    <property type="entry name" value="Endolysin_T4_type"/>
</dbReference>
<dbReference type="Pfam" id="PF00959">
    <property type="entry name" value="Phage_lysozyme"/>
    <property type="match status" value="1"/>
</dbReference>
<evidence type="ECO:0000256" key="3">
    <source>
        <dbReference type="ARBA" id="ARBA00022638"/>
    </source>
</evidence>
<dbReference type="PANTHER" id="PTHR38107:SF3">
    <property type="entry name" value="LYSOZYME RRRD-RELATED"/>
    <property type="match status" value="1"/>
</dbReference>
<dbReference type="InterPro" id="IPR002196">
    <property type="entry name" value="Glyco_hydro_24"/>
</dbReference>
<dbReference type="SUPFAM" id="SSF53955">
    <property type="entry name" value="Lysozyme-like"/>
    <property type="match status" value="1"/>
</dbReference>
<evidence type="ECO:0000313" key="8">
    <source>
        <dbReference type="Proteomes" id="UP000254191"/>
    </source>
</evidence>
<evidence type="ECO:0000256" key="6">
    <source>
        <dbReference type="RuleBase" id="RU003788"/>
    </source>
</evidence>
<evidence type="ECO:0000256" key="1">
    <source>
        <dbReference type="ARBA" id="ARBA00000632"/>
    </source>
</evidence>
<dbReference type="GO" id="GO:0016998">
    <property type="term" value="P:cell wall macromolecule catabolic process"/>
    <property type="evidence" value="ECO:0007669"/>
    <property type="project" value="InterPro"/>
</dbReference>
<name>A0A379FFZ8_PROMI</name>
<organism evidence="7 8">
    <name type="scientific">Proteus mirabilis</name>
    <dbReference type="NCBI Taxonomy" id="584"/>
    <lineage>
        <taxon>Bacteria</taxon>
        <taxon>Pseudomonadati</taxon>
        <taxon>Pseudomonadota</taxon>
        <taxon>Gammaproteobacteria</taxon>
        <taxon>Enterobacterales</taxon>
        <taxon>Morganellaceae</taxon>
        <taxon>Proteus</taxon>
    </lineage>
</organism>
<keyword evidence="2 6" id="KW-0929">Antimicrobial</keyword>
<dbReference type="GO" id="GO:0003796">
    <property type="term" value="F:lysozyme activity"/>
    <property type="evidence" value="ECO:0007669"/>
    <property type="project" value="UniProtKB-EC"/>
</dbReference>
<dbReference type="HAMAP" id="MF_04136">
    <property type="entry name" value="SAR_ENDOLYSIN"/>
    <property type="match status" value="1"/>
</dbReference>
<accession>A0A379FFZ8</accession>
<dbReference type="Gene3D" id="1.10.530.40">
    <property type="match status" value="1"/>
</dbReference>
<dbReference type="Proteomes" id="UP000254191">
    <property type="component" value="Unassembled WGS sequence"/>
</dbReference>
<comment type="catalytic activity">
    <reaction evidence="1 6">
        <text>Hydrolysis of (1-&gt;4)-beta-linkages between N-acetylmuramic acid and N-acetyl-D-glucosamine residues in a peptidoglycan and between N-acetyl-D-glucosamine residues in chitodextrins.</text>
        <dbReference type="EC" id="3.2.1.17"/>
    </reaction>
</comment>
<dbReference type="GO" id="GO:0031640">
    <property type="term" value="P:killing of cells of another organism"/>
    <property type="evidence" value="ECO:0007669"/>
    <property type="project" value="UniProtKB-KW"/>
</dbReference>
<protein>
    <recommendedName>
        <fullName evidence="6">Lysozyme</fullName>
        <ecNumber evidence="6">3.2.1.17</ecNumber>
    </recommendedName>
</protein>
<dbReference type="InterPro" id="IPR023346">
    <property type="entry name" value="Lysozyme-like_dom_sf"/>
</dbReference>
<comment type="similarity">
    <text evidence="6">Belongs to the glycosyl hydrolase 24 family.</text>
</comment>
<dbReference type="GO" id="GO:0009253">
    <property type="term" value="P:peptidoglycan catabolic process"/>
    <property type="evidence" value="ECO:0007669"/>
    <property type="project" value="InterPro"/>
</dbReference>
<dbReference type="InterPro" id="IPR043688">
    <property type="entry name" value="SAR_endolysin-like"/>
</dbReference>
<dbReference type="CDD" id="cd16900">
    <property type="entry name" value="endolysin_R21-like"/>
    <property type="match status" value="1"/>
</dbReference>
<dbReference type="GO" id="GO:0042742">
    <property type="term" value="P:defense response to bacterium"/>
    <property type="evidence" value="ECO:0007669"/>
    <property type="project" value="UniProtKB-KW"/>
</dbReference>
<dbReference type="EMBL" id="UGTS01000004">
    <property type="protein sequence ID" value="SUC18913.1"/>
    <property type="molecule type" value="Genomic_DNA"/>
</dbReference>
<dbReference type="EC" id="3.2.1.17" evidence="6"/>
<keyword evidence="3 6" id="KW-0081">Bacteriolytic enzyme</keyword>
<evidence type="ECO:0000256" key="4">
    <source>
        <dbReference type="ARBA" id="ARBA00022801"/>
    </source>
</evidence>
<keyword evidence="5 6" id="KW-0326">Glycosidase</keyword>
<sequence>MSLKQKIAALTTAGATAIALVVIAHFEGVRYEPYRDVAGILTVCYGHTGKDIIHGKTYTQQECDALLQNDFIKTQQQVDALIKVPLDDYIKAALYSFAFNVGMTAFARSTLLKKLNAGDRAGACEEIKRWVYAGGKGFGEGLSVVEKRSQHYVMETFNHHYQLYPCITHHSRWWYLSLD</sequence>